<dbReference type="InterPro" id="IPR029052">
    <property type="entry name" value="Metallo-depent_PP-like"/>
</dbReference>
<feature type="active site" description="Proton donor" evidence="1">
    <location>
        <position position="68"/>
    </location>
</feature>
<sequence length="263" mass="29305">MKILFIGDICGKPGRKAVKEFVPALRKKHDIDIVATNIENLAHGRGATVETVHEIMSYGVDFMTSGNHIWRNEDFHELLNAEFPIIRPINYPEDLPGKGFGEVDLGAKGKVLFLSAMGVAFFYQERTLSEPFRAIDKFLSEINLDDYSGFFIDFHAESTAEKLSAGLYLDGIASAVVGTHTHIPTADERVLPGGTAYINDVGMAGPLDSVLWVKKNIIFRQNKYPYSPRYEIQEEGAIRFDSVLVEIGDGRKAVNITRINKIL</sequence>
<evidence type="ECO:0000313" key="4">
    <source>
        <dbReference type="Proteomes" id="UP000748332"/>
    </source>
</evidence>
<dbReference type="Proteomes" id="UP000748332">
    <property type="component" value="Unassembled WGS sequence"/>
</dbReference>
<reference evidence="3" key="1">
    <citation type="submission" date="2020-04" db="EMBL/GenBank/DDBJ databases">
        <authorList>
            <person name="Zhang T."/>
        </authorList>
    </citation>
    <scope>NUCLEOTIDE SEQUENCE</scope>
    <source>
        <strain evidence="3">HKST-UBA16</strain>
    </source>
</reference>
<proteinExistence type="predicted"/>
<gene>
    <name evidence="3" type="ORF">KC622_01050</name>
</gene>
<organism evidence="3 4">
    <name type="scientific">Candidatus Dojkabacteria bacterium</name>
    <dbReference type="NCBI Taxonomy" id="2099670"/>
    <lineage>
        <taxon>Bacteria</taxon>
        <taxon>Candidatus Dojkabacteria</taxon>
    </lineage>
</organism>
<reference evidence="3" key="2">
    <citation type="journal article" date="2021" name="Microbiome">
        <title>Successional dynamics and alternative stable states in a saline activated sludge microbial community over 9 years.</title>
        <authorList>
            <person name="Wang Y."/>
            <person name="Ye J."/>
            <person name="Ju F."/>
            <person name="Liu L."/>
            <person name="Boyd J.A."/>
            <person name="Deng Y."/>
            <person name="Parks D.H."/>
            <person name="Jiang X."/>
            <person name="Yin X."/>
            <person name="Woodcroft B.J."/>
            <person name="Tyson G.W."/>
            <person name="Hugenholtz P."/>
            <person name="Polz M.F."/>
            <person name="Zhang T."/>
        </authorList>
    </citation>
    <scope>NUCLEOTIDE SEQUENCE</scope>
    <source>
        <strain evidence="3">HKST-UBA16</strain>
    </source>
</reference>
<keyword evidence="2" id="KW-0479">Metal-binding</keyword>
<feature type="binding site" evidence="2">
    <location>
        <position position="8"/>
    </location>
    <ligand>
        <name>Fe cation</name>
        <dbReference type="ChEBI" id="CHEBI:24875"/>
        <label>1</label>
    </ligand>
</feature>
<protein>
    <submittedName>
        <fullName evidence="3">YmdB family metallophosphoesterase</fullName>
    </submittedName>
</protein>
<evidence type="ECO:0000313" key="3">
    <source>
        <dbReference type="EMBL" id="MCA9374898.1"/>
    </source>
</evidence>
<feature type="binding site" evidence="2">
    <location>
        <position position="182"/>
    </location>
    <ligand>
        <name>Fe cation</name>
        <dbReference type="ChEBI" id="CHEBI:24875"/>
        <label>1</label>
    </ligand>
</feature>
<feature type="binding site" evidence="2">
    <location>
        <position position="39"/>
    </location>
    <ligand>
        <name>Fe cation</name>
        <dbReference type="ChEBI" id="CHEBI:24875"/>
        <label>1</label>
    </ligand>
</feature>
<accession>A0A955KVA1</accession>
<feature type="binding site" evidence="2">
    <location>
        <position position="39"/>
    </location>
    <ligand>
        <name>Fe cation</name>
        <dbReference type="ChEBI" id="CHEBI:24875"/>
        <label>2</label>
    </ligand>
</feature>
<dbReference type="Pfam" id="PF13277">
    <property type="entry name" value="YmdB"/>
    <property type="match status" value="1"/>
</dbReference>
<feature type="binding site" evidence="2">
    <location>
        <position position="67"/>
    </location>
    <ligand>
        <name>Fe cation</name>
        <dbReference type="ChEBI" id="CHEBI:24875"/>
        <label>2</label>
    </ligand>
</feature>
<dbReference type="InterPro" id="IPR005235">
    <property type="entry name" value="YmdB-like"/>
</dbReference>
<feature type="binding site" evidence="2">
    <location>
        <position position="180"/>
    </location>
    <ligand>
        <name>Fe cation</name>
        <dbReference type="ChEBI" id="CHEBI:24875"/>
        <label>2</label>
    </ligand>
</feature>
<evidence type="ECO:0000256" key="2">
    <source>
        <dbReference type="PIRSR" id="PIRSR004789-51"/>
    </source>
</evidence>
<dbReference type="EMBL" id="JAGQLM010000042">
    <property type="protein sequence ID" value="MCA9374898.1"/>
    <property type="molecule type" value="Genomic_DNA"/>
</dbReference>
<feature type="binding site" evidence="2">
    <location>
        <position position="40"/>
    </location>
    <ligand>
        <name>Fe cation</name>
        <dbReference type="ChEBI" id="CHEBI:24875"/>
        <label>1</label>
    </ligand>
</feature>
<dbReference type="PIRSF" id="PIRSF004789">
    <property type="entry name" value="DR1281"/>
    <property type="match status" value="1"/>
</dbReference>
<dbReference type="SUPFAM" id="SSF56300">
    <property type="entry name" value="Metallo-dependent phosphatases"/>
    <property type="match status" value="1"/>
</dbReference>
<feature type="binding site" evidence="2">
    <location>
        <position position="155"/>
    </location>
    <ligand>
        <name>Fe cation</name>
        <dbReference type="ChEBI" id="CHEBI:24875"/>
        <label>2</label>
    </ligand>
</feature>
<dbReference type="AlphaFoldDB" id="A0A955KVA1"/>
<evidence type="ECO:0000256" key="1">
    <source>
        <dbReference type="PIRSR" id="PIRSR004789-50"/>
    </source>
</evidence>
<name>A0A955KVA1_9BACT</name>
<dbReference type="GO" id="GO:0004113">
    <property type="term" value="F:2',3'-cyclic-nucleotide 3'-phosphodiesterase activity"/>
    <property type="evidence" value="ECO:0007669"/>
    <property type="project" value="TreeGrafter"/>
</dbReference>
<comment type="caution">
    <text evidence="3">The sequence shown here is derived from an EMBL/GenBank/DDBJ whole genome shotgun (WGS) entry which is preliminary data.</text>
</comment>
<dbReference type="PANTHER" id="PTHR36303:SF1">
    <property type="entry name" value="2',3'-CYCLIC-NUCLEOTIDE 2'-PHOSPHODIESTERASE"/>
    <property type="match status" value="1"/>
</dbReference>
<dbReference type="Gene3D" id="3.60.21.10">
    <property type="match status" value="1"/>
</dbReference>
<dbReference type="GO" id="GO:0046872">
    <property type="term" value="F:metal ion binding"/>
    <property type="evidence" value="ECO:0007669"/>
    <property type="project" value="UniProtKB-KW"/>
</dbReference>
<dbReference type="PANTHER" id="PTHR36303">
    <property type="entry name" value="2',3'-CYCLIC-NUCLEOTIDE 2'-PHOSPHODIESTERASE"/>
    <property type="match status" value="1"/>
</dbReference>